<dbReference type="Gene3D" id="1.10.4100.10">
    <property type="entry name" value="2-methylcitrate dehydratase PrpD"/>
    <property type="match status" value="1"/>
</dbReference>
<feature type="domain" description="MmgE/PrpD N-terminal" evidence="2">
    <location>
        <begin position="20"/>
        <end position="264"/>
    </location>
</feature>
<comment type="similarity">
    <text evidence="1">Belongs to the PrpD family.</text>
</comment>
<protein>
    <submittedName>
        <fullName evidence="4">2-methylcitrate dehydratase</fullName>
    </submittedName>
</protein>
<comment type="caution">
    <text evidence="4">The sequence shown here is derived from an EMBL/GenBank/DDBJ whole genome shotgun (WGS) entry which is preliminary data.</text>
</comment>
<reference evidence="4 5" key="1">
    <citation type="submission" date="2017-11" db="EMBL/GenBank/DDBJ databases">
        <title>Sequencing the genomes of 1000 actinobacteria strains.</title>
        <authorList>
            <person name="Klenk H.-P."/>
        </authorList>
    </citation>
    <scope>NUCLEOTIDE SEQUENCE [LARGE SCALE GENOMIC DNA]</scope>
    <source>
        <strain evidence="4 5">DSM 12798</strain>
    </source>
</reference>
<dbReference type="SUPFAM" id="SSF103378">
    <property type="entry name" value="2-methylcitrate dehydratase PrpD"/>
    <property type="match status" value="1"/>
</dbReference>
<dbReference type="EMBL" id="PGEY01000001">
    <property type="protein sequence ID" value="PJJ43401.1"/>
    <property type="molecule type" value="Genomic_DNA"/>
</dbReference>
<evidence type="ECO:0000256" key="1">
    <source>
        <dbReference type="ARBA" id="ARBA00006174"/>
    </source>
</evidence>
<keyword evidence="5" id="KW-1185">Reference proteome</keyword>
<evidence type="ECO:0000259" key="3">
    <source>
        <dbReference type="Pfam" id="PF19305"/>
    </source>
</evidence>
<name>A0ABX4MYV3_9MICC</name>
<dbReference type="InterPro" id="IPR045337">
    <property type="entry name" value="MmgE_PrpD_C"/>
</dbReference>
<gene>
    <name evidence="4" type="ORF">ATK23_0587</name>
</gene>
<accession>A0ABX4MYV3</accession>
<dbReference type="RefSeq" id="WP_066137509.1">
    <property type="nucleotide sequence ID" value="NZ_PGEY01000001.1"/>
</dbReference>
<evidence type="ECO:0000259" key="2">
    <source>
        <dbReference type="Pfam" id="PF03972"/>
    </source>
</evidence>
<dbReference type="InterPro" id="IPR005656">
    <property type="entry name" value="MmgE_PrpD"/>
</dbReference>
<evidence type="ECO:0000313" key="5">
    <source>
        <dbReference type="Proteomes" id="UP000229263"/>
    </source>
</evidence>
<proteinExistence type="inferred from homology"/>
<dbReference type="Proteomes" id="UP000229263">
    <property type="component" value="Unassembled WGS sequence"/>
</dbReference>
<dbReference type="InterPro" id="IPR042183">
    <property type="entry name" value="MmgE/PrpD_sf_1"/>
</dbReference>
<dbReference type="Pfam" id="PF19305">
    <property type="entry name" value="MmgE_PrpD_C"/>
    <property type="match status" value="1"/>
</dbReference>
<dbReference type="InterPro" id="IPR045336">
    <property type="entry name" value="MmgE_PrpD_N"/>
</dbReference>
<dbReference type="Gene3D" id="3.30.1330.120">
    <property type="entry name" value="2-methylcitrate dehydratase PrpD"/>
    <property type="match status" value="1"/>
</dbReference>
<dbReference type="InterPro" id="IPR042188">
    <property type="entry name" value="MmgE/PrpD_sf_2"/>
</dbReference>
<dbReference type="PANTHER" id="PTHR16943:SF8">
    <property type="entry name" value="2-METHYLCITRATE DEHYDRATASE"/>
    <property type="match status" value="1"/>
</dbReference>
<dbReference type="InterPro" id="IPR036148">
    <property type="entry name" value="MmgE/PrpD_sf"/>
</dbReference>
<sequence length="505" mass="54403">MINHPVRVYRSEENLAREDQLAHKIATVAADPVEVTSEVTEMIINRIIDNASVAIASLNRGPIVAARAQALAHAPSTGGAGASVFGISEKVSPEWAAWANGVAVRELDYHDTFLAAEYSHPGDNIPPILAVAQHTGASGKDLIRGIATGYEIQVDLVKAICLHKHKIDHVAHLGPSAAAGIGTLLGLDVETIFQAVGQGLHTTTATRQSRKGEISTWKAHAPAFAGKMAVEAADRAMRGQTSPVPIYEGEDGVIAWMLDGKDAAYEVPLPEAGEAKRAILDTYTKEHSAEYQAQAWIDLARKLHGEHPEATDPKNVKSVLIKTSHHTHYVIGSGANDPQKYDPTASRETLDHSIPYIFTVALQDGAWHHVDSYSPERAGRADTVELWNKVTTEEDAEWTRRYHSLDISEKAFGGSVEITLNDGTVITDQIAVADAHPLGARPFAREQYINKFRTLAKGLVDEAEINRFIAAAENLENLAAGELDQLNIQAAAGVIDTAAAPKGLF</sequence>
<feature type="domain" description="MmgE/PrpD C-terminal" evidence="3">
    <location>
        <begin position="287"/>
        <end position="476"/>
    </location>
</feature>
<dbReference type="PANTHER" id="PTHR16943">
    <property type="entry name" value="2-METHYLCITRATE DEHYDRATASE-RELATED"/>
    <property type="match status" value="1"/>
</dbReference>
<evidence type="ECO:0000313" key="4">
    <source>
        <dbReference type="EMBL" id="PJJ43401.1"/>
    </source>
</evidence>
<dbReference type="Pfam" id="PF03972">
    <property type="entry name" value="MmgE_PrpD_N"/>
    <property type="match status" value="1"/>
</dbReference>
<organism evidence="4 5">
    <name type="scientific">Glutamicibacter mysorens</name>
    <dbReference type="NCBI Taxonomy" id="257984"/>
    <lineage>
        <taxon>Bacteria</taxon>
        <taxon>Bacillati</taxon>
        <taxon>Actinomycetota</taxon>
        <taxon>Actinomycetes</taxon>
        <taxon>Micrococcales</taxon>
        <taxon>Micrococcaceae</taxon>
        <taxon>Glutamicibacter</taxon>
    </lineage>
</organism>